<dbReference type="Proteomes" id="UP000702425">
    <property type="component" value="Unassembled WGS sequence"/>
</dbReference>
<proteinExistence type="predicted"/>
<dbReference type="InterPro" id="IPR032466">
    <property type="entry name" value="Metal_Hydrolase"/>
</dbReference>
<dbReference type="Pfam" id="PF01979">
    <property type="entry name" value="Amidohydro_1"/>
    <property type="match status" value="1"/>
</dbReference>
<evidence type="ECO:0000313" key="2">
    <source>
        <dbReference type="EMBL" id="NQE34167.1"/>
    </source>
</evidence>
<gene>
    <name evidence="2" type="primary">atzA</name>
    <name evidence="2" type="ORF">E5S67_01890</name>
</gene>
<dbReference type="PANTHER" id="PTHR43794">
    <property type="entry name" value="AMINOHYDROLASE SSNA-RELATED"/>
    <property type="match status" value="1"/>
</dbReference>
<dbReference type="NCBIfam" id="NF006056">
    <property type="entry name" value="PRK08204.1"/>
    <property type="match status" value="1"/>
</dbReference>
<evidence type="ECO:0000259" key="1">
    <source>
        <dbReference type="Pfam" id="PF01979"/>
    </source>
</evidence>
<dbReference type="InterPro" id="IPR006311">
    <property type="entry name" value="TAT_signal"/>
</dbReference>
<name>A0ABX2CUT3_9CYAN</name>
<sequence>MKEQGRLNRRSFLAGVAVLGTVSLTQTWTSPVMAAQSAVRLPDRKEIIIRNAYIMTMDSALGDLTGDIHLRNGEIVAIGTQLDAPTAETIDGQNMIVLPGLIDTHWHLWTALLRSMSGDTREQGYFSMTERLGKRYTPEDMYRAAQLATAEALYSGITTIHDFNHNARTIDYARASVRAIANAGIRARFSYGYYKDQASEEATDFDSIMRLHREMKNSQYGLISLGFAPREVSAYKNYHRDWEIARKIGLPITVHASSSLDEAGEIDRLYKDGLLEKDVLIVHATAATLIEMRHLSKSNAAVSLTPFTEMRTGFGFPPIQELLSAGVLISLGIDTTALSGNADMFAIMKVIQNVGNAQAKSEFAFSPRRILEFATINGAQALGIDHQVGSLKPGKRADLIMISTENLNLGVFTDPAHLIVEAAQPSNVDTVIVDGRILKRNGQLLAMNAKEIIREAKDSLRSVNFFLRT</sequence>
<dbReference type="PANTHER" id="PTHR43794:SF5">
    <property type="entry name" value="CHLOROHYDROLASE FAMILY PROTEIN"/>
    <property type="match status" value="1"/>
</dbReference>
<keyword evidence="2" id="KW-0378">Hydrolase</keyword>
<dbReference type="InterPro" id="IPR011059">
    <property type="entry name" value="Metal-dep_hydrolase_composite"/>
</dbReference>
<dbReference type="EC" id="3.8.1.8" evidence="2"/>
<reference evidence="2 3" key="1">
    <citation type="journal article" date="2020" name="Sci. Rep.">
        <title>A novel cyanobacterial geosmin producer, revising GeoA distribution and dispersion patterns in Bacteria.</title>
        <authorList>
            <person name="Churro C."/>
            <person name="Semedo-Aguiar A.P."/>
            <person name="Silva A.D."/>
            <person name="Pereira-Leal J.B."/>
            <person name="Leite R.B."/>
        </authorList>
    </citation>
    <scope>NUCLEOTIDE SEQUENCE [LARGE SCALE GENOMIC DNA]</scope>
    <source>
        <strain evidence="2 3">IPMA8</strain>
    </source>
</reference>
<feature type="domain" description="Amidohydrolase-related" evidence="1">
    <location>
        <begin position="96"/>
        <end position="437"/>
    </location>
</feature>
<evidence type="ECO:0000313" key="3">
    <source>
        <dbReference type="Proteomes" id="UP000702425"/>
    </source>
</evidence>
<dbReference type="EMBL" id="SRRZ01000026">
    <property type="protein sequence ID" value="NQE34167.1"/>
    <property type="molecule type" value="Genomic_DNA"/>
</dbReference>
<dbReference type="InterPro" id="IPR050287">
    <property type="entry name" value="MTA/SAH_deaminase"/>
</dbReference>
<protein>
    <submittedName>
        <fullName evidence="2">Atrazine chlorohydrolase</fullName>
        <ecNumber evidence="2">3.8.1.8</ecNumber>
    </submittedName>
</protein>
<comment type="caution">
    <text evidence="2">The sequence shown here is derived from an EMBL/GenBank/DDBJ whole genome shotgun (WGS) entry which is preliminary data.</text>
</comment>
<dbReference type="Gene3D" id="3.20.20.140">
    <property type="entry name" value="Metal-dependent hydrolases"/>
    <property type="match status" value="1"/>
</dbReference>
<dbReference type="PROSITE" id="PS51318">
    <property type="entry name" value="TAT"/>
    <property type="match status" value="1"/>
</dbReference>
<dbReference type="SUPFAM" id="SSF51556">
    <property type="entry name" value="Metallo-dependent hydrolases"/>
    <property type="match status" value="1"/>
</dbReference>
<dbReference type="Gene3D" id="2.30.40.10">
    <property type="entry name" value="Urease, subunit C, domain 1"/>
    <property type="match status" value="1"/>
</dbReference>
<dbReference type="GO" id="GO:0018788">
    <property type="term" value="F:atrazine chlorohydrolase activity"/>
    <property type="evidence" value="ECO:0007669"/>
    <property type="project" value="UniProtKB-EC"/>
</dbReference>
<accession>A0ABX2CUT3</accession>
<keyword evidence="3" id="KW-1185">Reference proteome</keyword>
<dbReference type="InterPro" id="IPR006680">
    <property type="entry name" value="Amidohydro-rel"/>
</dbReference>
<dbReference type="SUPFAM" id="SSF51338">
    <property type="entry name" value="Composite domain of metallo-dependent hydrolases"/>
    <property type="match status" value="1"/>
</dbReference>
<organism evidence="2 3">
    <name type="scientific">Microcoleus asticus IPMA8</name>
    <dbReference type="NCBI Taxonomy" id="2563858"/>
    <lineage>
        <taxon>Bacteria</taxon>
        <taxon>Bacillati</taxon>
        <taxon>Cyanobacteriota</taxon>
        <taxon>Cyanophyceae</taxon>
        <taxon>Oscillatoriophycideae</taxon>
        <taxon>Oscillatoriales</taxon>
        <taxon>Microcoleaceae</taxon>
        <taxon>Microcoleus</taxon>
        <taxon>Microcoleus asticus</taxon>
    </lineage>
</organism>